<dbReference type="RefSeq" id="WP_005424076.1">
    <property type="nucleotide sequence ID" value="NZ_JH584330.1"/>
</dbReference>
<accession>A0AAV3EM36</accession>
<dbReference type="AlphaFoldDB" id="A0AAV3EM36"/>
<evidence type="ECO:0000313" key="2">
    <source>
        <dbReference type="EMBL" id="EHN67933.1"/>
    </source>
</evidence>
<feature type="transmembrane region" description="Helical" evidence="1">
    <location>
        <begin position="6"/>
        <end position="26"/>
    </location>
</feature>
<keyword evidence="1" id="KW-0472">Membrane</keyword>
<reference evidence="2 3" key="1">
    <citation type="journal article" date="2012" name="J. Bacteriol.">
        <title>Draft Genome Sequence of Vibrio fischeri SR5, a Strain Isolated from the Light Organ of the Mediterranean Squid Sepiola robusta.</title>
        <authorList>
            <person name="Gyllborg M.C."/>
            <person name="Sahl J.W."/>
            <person name="Cronin D.C.III."/>
            <person name="Rasko D.A."/>
            <person name="Mandel M.J."/>
        </authorList>
    </citation>
    <scope>NUCLEOTIDE SEQUENCE [LARGE SCALE GENOMIC DNA]</scope>
    <source>
        <strain evidence="2 3">SR5</strain>
    </source>
</reference>
<organism evidence="2 3">
    <name type="scientific">Aliivibrio fischeri SR5</name>
    <dbReference type="NCBI Taxonomy" id="1088719"/>
    <lineage>
        <taxon>Bacteria</taxon>
        <taxon>Pseudomonadati</taxon>
        <taxon>Pseudomonadota</taxon>
        <taxon>Gammaproteobacteria</taxon>
        <taxon>Vibrionales</taxon>
        <taxon>Vibrionaceae</taxon>
        <taxon>Aliivibrio</taxon>
    </lineage>
</organism>
<evidence type="ECO:0000256" key="1">
    <source>
        <dbReference type="SAM" id="Phobius"/>
    </source>
</evidence>
<name>A0AAV3EM36_ALIFS</name>
<dbReference type="EMBL" id="AHIH01000016">
    <property type="protein sequence ID" value="EHN67933.1"/>
    <property type="molecule type" value="Genomic_DNA"/>
</dbReference>
<gene>
    <name evidence="2" type="ORF">VFSR5_2750</name>
</gene>
<comment type="caution">
    <text evidence="2">The sequence shown here is derived from an EMBL/GenBank/DDBJ whole genome shotgun (WGS) entry which is preliminary data.</text>
</comment>
<keyword evidence="1" id="KW-0812">Transmembrane</keyword>
<dbReference type="Proteomes" id="UP000004521">
    <property type="component" value="Unassembled WGS sequence"/>
</dbReference>
<proteinExistence type="predicted"/>
<feature type="transmembrane region" description="Helical" evidence="1">
    <location>
        <begin position="153"/>
        <end position="178"/>
    </location>
</feature>
<keyword evidence="1" id="KW-1133">Transmembrane helix</keyword>
<protein>
    <submittedName>
        <fullName evidence="2">Uncharacterized protein</fullName>
    </submittedName>
</protein>
<sequence>MNGWVRLWIVTSVLLAIVFCVVGFTSKPQFIDFGSREYKLIQDVSGVIAMRSSFDEGERYDNNDPYWEGGLISSAAEVYTKYSSQLNEQQKGVLRFRLNRISLFFSGLGYERSVEWIAESLVNPTLEQSSYSSYYESFYKEYLMKVRSDWEKYIAIIIMKYFITIISLLVLGYIIAWIRAGFKK</sequence>
<evidence type="ECO:0000313" key="3">
    <source>
        <dbReference type="Proteomes" id="UP000004521"/>
    </source>
</evidence>